<evidence type="ECO:0000313" key="2">
    <source>
        <dbReference type="Proteomes" id="UP000182229"/>
    </source>
</evidence>
<dbReference type="AlphaFoldDB" id="A0A1L9BE78"/>
<keyword evidence="2" id="KW-1185">Reference proteome</keyword>
<reference evidence="2" key="1">
    <citation type="submission" date="2016-11" db="EMBL/GenBank/DDBJ databases">
        <authorList>
            <person name="Shukria A."/>
            <person name="Stevens D.C."/>
        </authorList>
    </citation>
    <scope>NUCLEOTIDE SEQUENCE [LARGE SCALE GENOMIC DNA]</scope>
    <source>
        <strain evidence="2">Cbfe23</strain>
    </source>
</reference>
<dbReference type="EMBL" id="MPIN01000003">
    <property type="protein sequence ID" value="OJH40567.1"/>
    <property type="molecule type" value="Genomic_DNA"/>
</dbReference>
<evidence type="ECO:0000313" key="1">
    <source>
        <dbReference type="EMBL" id="OJH40567.1"/>
    </source>
</evidence>
<accession>A0A1L9BE78</accession>
<sequence length="98" mass="10692">MPDQGPSEPTATLLRDLERRIDTELGPLRAGVEPLLAELRRGLTALYPTAGGRQLPPAQQEAHRTRLAQLMDSLEDILEALQRSARARRPSAASGRTA</sequence>
<gene>
    <name evidence="1" type="ORF">BON30_14650</name>
</gene>
<dbReference type="Proteomes" id="UP000182229">
    <property type="component" value="Unassembled WGS sequence"/>
</dbReference>
<organism evidence="1 2">
    <name type="scientific">Cystobacter ferrugineus</name>
    <dbReference type="NCBI Taxonomy" id="83449"/>
    <lineage>
        <taxon>Bacteria</taxon>
        <taxon>Pseudomonadati</taxon>
        <taxon>Myxococcota</taxon>
        <taxon>Myxococcia</taxon>
        <taxon>Myxococcales</taxon>
        <taxon>Cystobacterineae</taxon>
        <taxon>Archangiaceae</taxon>
        <taxon>Cystobacter</taxon>
    </lineage>
</organism>
<dbReference type="STRING" id="83449.BON30_14650"/>
<protein>
    <submittedName>
        <fullName evidence="1">Uncharacterized protein</fullName>
    </submittedName>
</protein>
<name>A0A1L9BE78_9BACT</name>
<comment type="caution">
    <text evidence="1">The sequence shown here is derived from an EMBL/GenBank/DDBJ whole genome shotgun (WGS) entry which is preliminary data.</text>
</comment>
<proteinExistence type="predicted"/>
<reference evidence="1 2" key="2">
    <citation type="submission" date="2016-12" db="EMBL/GenBank/DDBJ databases">
        <title>Draft Genome Sequence of Cystobacter ferrugineus Strain Cbfe23.</title>
        <authorList>
            <person name="Akbar S."/>
            <person name="Dowd S.E."/>
            <person name="Stevens D.C."/>
        </authorList>
    </citation>
    <scope>NUCLEOTIDE SEQUENCE [LARGE SCALE GENOMIC DNA]</scope>
    <source>
        <strain evidence="1 2">Cbfe23</strain>
    </source>
</reference>